<dbReference type="Pfam" id="PF12945">
    <property type="entry name" value="PilZNR"/>
    <property type="match status" value="1"/>
</dbReference>
<keyword evidence="3" id="KW-0966">Cell projection</keyword>
<evidence type="ECO:0000313" key="4">
    <source>
        <dbReference type="Proteomes" id="UP001056500"/>
    </source>
</evidence>
<organism evidence="3 4">
    <name type="scientific">Brevibacillus ruminantium</name>
    <dbReference type="NCBI Taxonomy" id="2950604"/>
    <lineage>
        <taxon>Bacteria</taxon>
        <taxon>Bacillati</taxon>
        <taxon>Bacillota</taxon>
        <taxon>Bacilli</taxon>
        <taxon>Bacillales</taxon>
        <taxon>Paenibacillaceae</taxon>
        <taxon>Brevibacillus</taxon>
    </lineage>
</organism>
<accession>A0ABY4W8N9</accession>
<gene>
    <name evidence="3" type="ORF">NDK47_15280</name>
</gene>
<dbReference type="RefSeq" id="WP_251870619.1">
    <property type="nucleotide sequence ID" value="NZ_CP098755.1"/>
</dbReference>
<evidence type="ECO:0000259" key="1">
    <source>
        <dbReference type="Pfam" id="PF07238"/>
    </source>
</evidence>
<protein>
    <submittedName>
        <fullName evidence="3">Flagellar brake domain-containing protein</fullName>
    </submittedName>
</protein>
<keyword evidence="3" id="KW-0969">Cilium</keyword>
<dbReference type="EMBL" id="CP098755">
    <property type="protein sequence ID" value="USG63538.1"/>
    <property type="molecule type" value="Genomic_DNA"/>
</dbReference>
<dbReference type="Proteomes" id="UP001056500">
    <property type="component" value="Chromosome"/>
</dbReference>
<dbReference type="SUPFAM" id="SSF141371">
    <property type="entry name" value="PilZ domain-like"/>
    <property type="match status" value="1"/>
</dbReference>
<dbReference type="Pfam" id="PF07238">
    <property type="entry name" value="PilZ"/>
    <property type="match status" value="1"/>
</dbReference>
<feature type="domain" description="PilZ" evidence="1">
    <location>
        <begin position="103"/>
        <end position="214"/>
    </location>
</feature>
<keyword evidence="3" id="KW-0282">Flagellum</keyword>
<reference evidence="3" key="1">
    <citation type="submission" date="2022-06" db="EMBL/GenBank/DDBJ databases">
        <title>Genome sequencing of Brevibacillus sp. BB3-R1.</title>
        <authorList>
            <person name="Heo J."/>
            <person name="Lee D."/>
            <person name="Won M."/>
            <person name="Han B.-H."/>
            <person name="Hong S.-B."/>
            <person name="Kwon S.-W."/>
        </authorList>
    </citation>
    <scope>NUCLEOTIDE SEQUENCE</scope>
    <source>
        <strain evidence="3">BB3-R1</strain>
    </source>
</reference>
<dbReference type="InterPro" id="IPR009875">
    <property type="entry name" value="PilZ_domain"/>
</dbReference>
<proteinExistence type="predicted"/>
<evidence type="ECO:0000313" key="3">
    <source>
        <dbReference type="EMBL" id="USG63538.1"/>
    </source>
</evidence>
<dbReference type="InterPro" id="IPR009926">
    <property type="entry name" value="T3SS_YcgR_PilZN"/>
</dbReference>
<keyword evidence="4" id="KW-1185">Reference proteome</keyword>
<dbReference type="Gene3D" id="2.40.10.220">
    <property type="entry name" value="predicted glycosyltransferase like domains"/>
    <property type="match status" value="1"/>
</dbReference>
<sequence>MMLPKIGQTIRLDLADDWEENRDQTLKSRVADLRDDIAVIELPISEKTGRMAPLQAGTQCNVWYIGEDGSRYEFRTSVIGRQNENIPVLYMSLPQKEAVKRNQRRDYLRIHTSVEIAVRLEDSIRQYHFLARTIDLSGGGLSFTCEESYRLMEKDKLMIWLSLPNKAGQIMHAYGEGEVVRVKPPGEKGKHQWVSVKFTHIGETDRAKVVRACYERQLEMRKKGVLE</sequence>
<feature type="domain" description="Type III secretion system flagellar brake protein YcgR PilZN" evidence="2">
    <location>
        <begin position="5"/>
        <end position="94"/>
    </location>
</feature>
<evidence type="ECO:0000259" key="2">
    <source>
        <dbReference type="Pfam" id="PF12945"/>
    </source>
</evidence>
<name>A0ABY4W8N9_9BACL</name>